<keyword evidence="12" id="KW-1185">Reference proteome</keyword>
<keyword evidence="5" id="KW-0560">Oxidoreductase</keyword>
<evidence type="ECO:0000256" key="10">
    <source>
        <dbReference type="SAM" id="MobiDB-lite"/>
    </source>
</evidence>
<feature type="region of interest" description="Disordered" evidence="10">
    <location>
        <begin position="88"/>
        <end position="123"/>
    </location>
</feature>
<dbReference type="EC" id="1.3.3.3" evidence="4"/>
<evidence type="ECO:0000256" key="7">
    <source>
        <dbReference type="ARBA" id="ARBA00023244"/>
    </source>
</evidence>
<dbReference type="PANTHER" id="PTHR10755">
    <property type="entry name" value="COPROPORPHYRINOGEN III OXIDASE, MITOCHONDRIAL"/>
    <property type="match status" value="1"/>
</dbReference>
<evidence type="ECO:0000313" key="12">
    <source>
        <dbReference type="Proteomes" id="UP000805418"/>
    </source>
</evidence>
<protein>
    <recommendedName>
        <fullName evidence="9">Oxygen-dependent coproporphyrinogen-III oxidase, mitochondrial</fullName>
        <ecNumber evidence="4">1.3.3.3</ecNumber>
    </recommendedName>
</protein>
<dbReference type="GeneTree" id="ENSGT00390000017311"/>
<dbReference type="NCBIfam" id="NF003727">
    <property type="entry name" value="PRK05330.1"/>
    <property type="match status" value="1"/>
</dbReference>
<accession>A0A8I3NZN6</accession>
<dbReference type="UniPathway" id="UPA00251">
    <property type="reaction ID" value="UER00322"/>
</dbReference>
<reference evidence="11" key="2">
    <citation type="submission" date="2025-08" db="UniProtKB">
        <authorList>
            <consortium name="Ensembl"/>
        </authorList>
    </citation>
    <scope>IDENTIFICATION</scope>
    <source>
        <strain evidence="11">Boxer</strain>
    </source>
</reference>
<dbReference type="Proteomes" id="UP000805418">
    <property type="component" value="Chromosome 33"/>
</dbReference>
<dbReference type="GO" id="GO:0006785">
    <property type="term" value="P:heme B biosynthetic process"/>
    <property type="evidence" value="ECO:0007669"/>
    <property type="project" value="Ensembl"/>
</dbReference>
<comment type="similarity">
    <text evidence="2">Belongs to the aerobic coproporphyrinogen-III oxidase family.</text>
</comment>
<dbReference type="OrthoDB" id="15318at2759"/>
<dbReference type="InterPro" id="IPR036406">
    <property type="entry name" value="Coprogen_oxidase_aer_sf"/>
</dbReference>
<dbReference type="GO" id="GO:0042803">
    <property type="term" value="F:protein homodimerization activity"/>
    <property type="evidence" value="ECO:0007669"/>
    <property type="project" value="Ensembl"/>
</dbReference>
<sequence length="554" mass="61386">MALRLGGLSAGSCWRAARGGGGGLSAGAGSRAAGRTCRPPGAAGREPSRGLGHSPAARGGPRPGTGLSGALAGLAGLAGLAAAAFGRAERAEAEPRSRGPRSPSPGRRQDGDDDDDDDELGRRCRCFMAPPVTALRELRARPGDMKTRMELLVLETQAQVCRALAQVDGGARFSVDRWERKEGGGGISCVLQDGHVFEKAGVSISVVHGNLSEEAAKQMRSRGKNLKTKDGKLPFSAMGVSSVIHPKNPHAPTIHFNYRYFEVEEADGNKQWWFGGGCDLTPTYLNQEDAVHFHRTLKEACDQHGPDLYPKFKKWCDDYFFIVHRGERRGIGGIFFDDLDSPSKEEVFRFVQSCAQAVVPSYIPLVKKHHNDSFTPQEKLWQQLRRGRYVEFNLLYDRGTKFGLFTPGSRIESILMSLPLTARWEYMHSPPENSKEAEILEDRKEDRRVRTVRVGILDIRIFACSLEIIQIDWRRFWVHHQIAAAPDLLFSYLGSFCTILEEISRWLLFYTVAASSPSPWPPHPLKDLGTSVKTDIKKMQFLPILRRGLQGTPP</sequence>
<dbReference type="GO" id="GO:0005829">
    <property type="term" value="C:cytosol"/>
    <property type="evidence" value="ECO:0007669"/>
    <property type="project" value="Ensembl"/>
</dbReference>
<organism evidence="11 12">
    <name type="scientific">Canis lupus familiaris</name>
    <name type="common">Dog</name>
    <name type="synonym">Canis familiaris</name>
    <dbReference type="NCBI Taxonomy" id="9615"/>
    <lineage>
        <taxon>Eukaryota</taxon>
        <taxon>Metazoa</taxon>
        <taxon>Chordata</taxon>
        <taxon>Craniata</taxon>
        <taxon>Vertebrata</taxon>
        <taxon>Euteleostomi</taxon>
        <taxon>Mammalia</taxon>
        <taxon>Eutheria</taxon>
        <taxon>Laurasiatheria</taxon>
        <taxon>Carnivora</taxon>
        <taxon>Caniformia</taxon>
        <taxon>Canidae</taxon>
        <taxon>Canis</taxon>
    </lineage>
</organism>
<dbReference type="GO" id="GO:0006784">
    <property type="term" value="P:heme A biosynthetic process"/>
    <property type="evidence" value="ECO:0007669"/>
    <property type="project" value="Ensembl"/>
</dbReference>
<name>A0A8I3NZN6_CANLF</name>
<dbReference type="InterPro" id="IPR018375">
    <property type="entry name" value="Coprogen_oxidase_CS"/>
</dbReference>
<comment type="pathway">
    <text evidence="1">Porphyrin-containing compound metabolism; protoporphyrin-IX biosynthesis; protoporphyrinogen-IX from coproporphyrinogen-III (O2 route): step 1/1.</text>
</comment>
<dbReference type="GO" id="GO:0005737">
    <property type="term" value="C:cytoplasm"/>
    <property type="evidence" value="ECO:0000318"/>
    <property type="project" value="GO_Central"/>
</dbReference>
<feature type="region of interest" description="Disordered" evidence="10">
    <location>
        <begin position="21"/>
        <end position="67"/>
    </location>
</feature>
<evidence type="ECO:0000256" key="4">
    <source>
        <dbReference type="ARBA" id="ARBA00012869"/>
    </source>
</evidence>
<dbReference type="GO" id="GO:0016020">
    <property type="term" value="C:membrane"/>
    <property type="evidence" value="ECO:0007669"/>
    <property type="project" value="Ensembl"/>
</dbReference>
<dbReference type="InterPro" id="IPR001260">
    <property type="entry name" value="Coprogen_oxidase_aer"/>
</dbReference>
<gene>
    <name evidence="11" type="primary">CPOX</name>
</gene>
<dbReference type="SUPFAM" id="SSF102886">
    <property type="entry name" value="Coproporphyrinogen III oxidase"/>
    <property type="match status" value="1"/>
</dbReference>
<evidence type="ECO:0000256" key="2">
    <source>
        <dbReference type="ARBA" id="ARBA00010644"/>
    </source>
</evidence>
<dbReference type="PRINTS" id="PR00073">
    <property type="entry name" value="COPRGNOXDASE"/>
</dbReference>
<dbReference type="Reactome" id="R-CFA-189451">
    <property type="pathway name" value="Heme biosynthesis"/>
</dbReference>
<evidence type="ECO:0000256" key="3">
    <source>
        <dbReference type="ARBA" id="ARBA00011738"/>
    </source>
</evidence>
<reference evidence="11" key="3">
    <citation type="submission" date="2025-09" db="UniProtKB">
        <authorList>
            <consortium name="Ensembl"/>
        </authorList>
    </citation>
    <scope>IDENTIFICATION</scope>
    <source>
        <strain evidence="11">Boxer</strain>
    </source>
</reference>
<evidence type="ECO:0000256" key="6">
    <source>
        <dbReference type="ARBA" id="ARBA00023133"/>
    </source>
</evidence>
<dbReference type="GO" id="GO:0004109">
    <property type="term" value="F:coproporphyrinogen oxidase activity"/>
    <property type="evidence" value="ECO:0000318"/>
    <property type="project" value="GO_Central"/>
</dbReference>
<dbReference type="GO" id="GO:0005758">
    <property type="term" value="C:mitochondrial intermembrane space"/>
    <property type="evidence" value="ECO:0007669"/>
    <property type="project" value="Ensembl"/>
</dbReference>
<reference evidence="11" key="1">
    <citation type="submission" date="2020-03" db="EMBL/GenBank/DDBJ databases">
        <title>Long-read based genome assembly of a Labrador retriever dog.</title>
        <authorList>
            <person name="Eory L."/>
            <person name="Zhang W."/>
            <person name="Schoenebeck J."/>
        </authorList>
    </citation>
    <scope>NUCLEOTIDE SEQUENCE [LARGE SCALE GENOMIC DNA]</scope>
    <source>
        <strain evidence="11">Labrador retriever</strain>
    </source>
</reference>
<dbReference type="Gene3D" id="3.40.1500.10">
    <property type="entry name" value="Coproporphyrinogen III oxidase, aerobic"/>
    <property type="match status" value="1"/>
</dbReference>
<dbReference type="AlphaFoldDB" id="A0A8I3NZN6"/>
<dbReference type="Pfam" id="PF01218">
    <property type="entry name" value="Coprogen_oxidas"/>
    <property type="match status" value="1"/>
</dbReference>
<dbReference type="GO" id="GO:0005212">
    <property type="term" value="F:structural constituent of eye lens"/>
    <property type="evidence" value="ECO:0007669"/>
    <property type="project" value="Ensembl"/>
</dbReference>
<dbReference type="FunCoup" id="A0A8I3NZN6">
    <property type="interactions" value="823"/>
</dbReference>
<evidence type="ECO:0000256" key="5">
    <source>
        <dbReference type="ARBA" id="ARBA00023002"/>
    </source>
</evidence>
<evidence type="ECO:0000256" key="9">
    <source>
        <dbReference type="ARBA" id="ARBA00068761"/>
    </source>
</evidence>
<comment type="catalytic activity">
    <reaction evidence="8">
        <text>coproporphyrinogen III + O2 + 2 H(+) = protoporphyrinogen IX + 2 CO2 + 2 H2O</text>
        <dbReference type="Rhea" id="RHEA:18257"/>
        <dbReference type="ChEBI" id="CHEBI:15377"/>
        <dbReference type="ChEBI" id="CHEBI:15378"/>
        <dbReference type="ChEBI" id="CHEBI:15379"/>
        <dbReference type="ChEBI" id="CHEBI:16526"/>
        <dbReference type="ChEBI" id="CHEBI:57307"/>
        <dbReference type="ChEBI" id="CHEBI:57309"/>
        <dbReference type="EC" id="1.3.3.3"/>
    </reaction>
    <physiologicalReaction direction="left-to-right" evidence="8">
        <dbReference type="Rhea" id="RHEA:18258"/>
    </physiologicalReaction>
</comment>
<comment type="subunit">
    <text evidence="3">Homodimer.</text>
</comment>
<proteinExistence type="inferred from homology"/>
<evidence type="ECO:0000256" key="1">
    <source>
        <dbReference type="ARBA" id="ARBA00005168"/>
    </source>
</evidence>
<dbReference type="PANTHER" id="PTHR10755:SF0">
    <property type="entry name" value="OXYGEN-DEPENDENT COPROPORPHYRINOGEN-III OXIDASE, MITOCHONDRIAL"/>
    <property type="match status" value="1"/>
</dbReference>
<feature type="compositionally biased region" description="Basic and acidic residues" evidence="10">
    <location>
        <begin position="88"/>
        <end position="97"/>
    </location>
</feature>
<evidence type="ECO:0000256" key="8">
    <source>
        <dbReference type="ARBA" id="ARBA00050340"/>
    </source>
</evidence>
<dbReference type="FunFam" id="3.40.1500.10:FF:000002">
    <property type="entry name" value="oxygen-dependent coproporphyrinogen-III oxidase, mitochondrial"/>
    <property type="match status" value="1"/>
</dbReference>
<dbReference type="Ensembl" id="ENSCAFT00845029022.1">
    <property type="protein sequence ID" value="ENSCAFP00845022844.1"/>
    <property type="gene ID" value="ENSCAFG00845016323.1"/>
</dbReference>
<keyword evidence="7" id="KW-0627">Porphyrin biosynthesis</keyword>
<dbReference type="GO" id="GO:0006782">
    <property type="term" value="P:protoporphyrinogen IX biosynthetic process"/>
    <property type="evidence" value="ECO:0000318"/>
    <property type="project" value="GO_Central"/>
</dbReference>
<dbReference type="PROSITE" id="PS01021">
    <property type="entry name" value="COPROGEN_OXIDASE"/>
    <property type="match status" value="1"/>
</dbReference>
<evidence type="ECO:0000313" key="11">
    <source>
        <dbReference type="Ensembl" id="ENSCAFP00845022844.1"/>
    </source>
</evidence>
<keyword evidence="6" id="KW-0350">Heme biosynthesis</keyword>